<evidence type="ECO:0000256" key="7">
    <source>
        <dbReference type="RuleBase" id="RU362042"/>
    </source>
</evidence>
<name>A0A1I0DKR5_9FIRM</name>
<dbReference type="Pfam" id="PF10502">
    <property type="entry name" value="Peptidase_S26"/>
    <property type="match status" value="1"/>
</dbReference>
<protein>
    <recommendedName>
        <fullName evidence="4 7">Signal peptidase I</fullName>
        <ecNumber evidence="4 7">3.4.21.89</ecNumber>
    </recommendedName>
</protein>
<evidence type="ECO:0000256" key="5">
    <source>
        <dbReference type="ARBA" id="ARBA00022801"/>
    </source>
</evidence>
<dbReference type="STRING" id="426128.SAMN05660297_02045"/>
<feature type="transmembrane region" description="Helical" evidence="7">
    <location>
        <begin position="12"/>
        <end position="30"/>
    </location>
</feature>
<dbReference type="Proteomes" id="UP000199568">
    <property type="component" value="Unassembled WGS sequence"/>
</dbReference>
<evidence type="ECO:0000256" key="3">
    <source>
        <dbReference type="ARBA" id="ARBA00009370"/>
    </source>
</evidence>
<evidence type="ECO:0000256" key="6">
    <source>
        <dbReference type="PIRSR" id="PIRSR600223-1"/>
    </source>
</evidence>
<dbReference type="EC" id="3.4.21.89" evidence="4 7"/>
<dbReference type="PROSITE" id="PS00760">
    <property type="entry name" value="SPASE_I_2"/>
    <property type="match status" value="1"/>
</dbReference>
<dbReference type="Gene3D" id="2.10.109.10">
    <property type="entry name" value="Umud Fragment, subunit A"/>
    <property type="match status" value="1"/>
</dbReference>
<proteinExistence type="inferred from homology"/>
<dbReference type="SUPFAM" id="SSF51306">
    <property type="entry name" value="LexA/Signal peptidase"/>
    <property type="match status" value="1"/>
</dbReference>
<evidence type="ECO:0000259" key="8">
    <source>
        <dbReference type="Pfam" id="PF10502"/>
    </source>
</evidence>
<comment type="subcellular location">
    <subcellularLocation>
        <location evidence="2">Cell membrane</location>
        <topology evidence="2">Single-pass type II membrane protein</topology>
    </subcellularLocation>
    <subcellularLocation>
        <location evidence="7">Membrane</location>
        <topology evidence="7">Single-pass type II membrane protein</topology>
    </subcellularLocation>
</comment>
<evidence type="ECO:0000313" key="10">
    <source>
        <dbReference type="Proteomes" id="UP000199568"/>
    </source>
</evidence>
<feature type="active site" evidence="6">
    <location>
        <position position="82"/>
    </location>
</feature>
<dbReference type="AlphaFoldDB" id="A0A1I0DKR5"/>
<dbReference type="PANTHER" id="PTHR43390:SF1">
    <property type="entry name" value="CHLOROPLAST PROCESSING PEPTIDASE"/>
    <property type="match status" value="1"/>
</dbReference>
<sequence>MKKEIMEWVKTIVLSLIIALVITTFIKPTIVKNYSMIPTLDENNFLIVNRLLYKQGTPKRGDIIVFRSPLKTVNGKDKLLIKRVIALPGEEIVITDGKVFINGDYLQEPYLVDPYTEGNIHMVIPEGKIFTMGDNRRNSLDSRDDVLGLVDEDDIIGKAFLRLYPLNRLGFLSKYSPVNADERTALN</sequence>
<accession>A0A1I0DKR5</accession>
<feature type="domain" description="Peptidase S26" evidence="8">
    <location>
        <begin position="5"/>
        <end position="163"/>
    </location>
</feature>
<organism evidence="9 10">
    <name type="scientific">Natronincola peptidivorans</name>
    <dbReference type="NCBI Taxonomy" id="426128"/>
    <lineage>
        <taxon>Bacteria</taxon>
        <taxon>Bacillati</taxon>
        <taxon>Bacillota</taxon>
        <taxon>Clostridia</taxon>
        <taxon>Peptostreptococcales</taxon>
        <taxon>Natronincolaceae</taxon>
        <taxon>Natronincola</taxon>
    </lineage>
</organism>
<dbReference type="InterPro" id="IPR019757">
    <property type="entry name" value="Pept_S26A_signal_pept_1_Lys-AS"/>
</dbReference>
<evidence type="ECO:0000256" key="1">
    <source>
        <dbReference type="ARBA" id="ARBA00000677"/>
    </source>
</evidence>
<dbReference type="EMBL" id="FOHU01000008">
    <property type="protein sequence ID" value="SET33075.1"/>
    <property type="molecule type" value="Genomic_DNA"/>
</dbReference>
<dbReference type="RefSeq" id="WP_090443238.1">
    <property type="nucleotide sequence ID" value="NZ_FOHU01000008.1"/>
</dbReference>
<dbReference type="InterPro" id="IPR019758">
    <property type="entry name" value="Pept_S26A_signal_pept_1_CS"/>
</dbReference>
<dbReference type="GO" id="GO:0005886">
    <property type="term" value="C:plasma membrane"/>
    <property type="evidence" value="ECO:0007669"/>
    <property type="project" value="UniProtKB-SubCell"/>
</dbReference>
<keyword evidence="7" id="KW-0472">Membrane</keyword>
<dbReference type="GO" id="GO:0006465">
    <property type="term" value="P:signal peptide processing"/>
    <property type="evidence" value="ECO:0007669"/>
    <property type="project" value="InterPro"/>
</dbReference>
<reference evidence="9 10" key="1">
    <citation type="submission" date="2016-10" db="EMBL/GenBank/DDBJ databases">
        <authorList>
            <person name="de Groot N.N."/>
        </authorList>
    </citation>
    <scope>NUCLEOTIDE SEQUENCE [LARGE SCALE GENOMIC DNA]</scope>
    <source>
        <strain evidence="9 10">DSM 18979</strain>
    </source>
</reference>
<keyword evidence="10" id="KW-1185">Reference proteome</keyword>
<dbReference type="InterPro" id="IPR000223">
    <property type="entry name" value="Pept_S26A_signal_pept_1"/>
</dbReference>
<evidence type="ECO:0000256" key="2">
    <source>
        <dbReference type="ARBA" id="ARBA00004401"/>
    </source>
</evidence>
<dbReference type="CDD" id="cd06530">
    <property type="entry name" value="S26_SPase_I"/>
    <property type="match status" value="1"/>
</dbReference>
<feature type="active site" evidence="6">
    <location>
        <position position="35"/>
    </location>
</feature>
<dbReference type="InterPro" id="IPR036286">
    <property type="entry name" value="LexA/Signal_pep-like_sf"/>
</dbReference>
<dbReference type="PRINTS" id="PR00727">
    <property type="entry name" value="LEADERPTASE"/>
</dbReference>
<evidence type="ECO:0000313" key="9">
    <source>
        <dbReference type="EMBL" id="SET33075.1"/>
    </source>
</evidence>
<keyword evidence="7" id="KW-0645">Protease</keyword>
<dbReference type="InterPro" id="IPR019533">
    <property type="entry name" value="Peptidase_S26"/>
</dbReference>
<evidence type="ECO:0000256" key="4">
    <source>
        <dbReference type="ARBA" id="ARBA00013208"/>
    </source>
</evidence>
<comment type="similarity">
    <text evidence="3 7">Belongs to the peptidase S26 family.</text>
</comment>
<dbReference type="NCBIfam" id="TIGR02227">
    <property type="entry name" value="sigpep_I_bact"/>
    <property type="match status" value="1"/>
</dbReference>
<dbReference type="GO" id="GO:0004252">
    <property type="term" value="F:serine-type endopeptidase activity"/>
    <property type="evidence" value="ECO:0007669"/>
    <property type="project" value="InterPro"/>
</dbReference>
<dbReference type="PROSITE" id="PS00761">
    <property type="entry name" value="SPASE_I_3"/>
    <property type="match status" value="1"/>
</dbReference>
<keyword evidence="7" id="KW-0812">Transmembrane</keyword>
<keyword evidence="5 7" id="KW-0378">Hydrolase</keyword>
<gene>
    <name evidence="9" type="ORF">SAMN05660297_02045</name>
</gene>
<comment type="catalytic activity">
    <reaction evidence="1 7">
        <text>Cleavage of hydrophobic, N-terminal signal or leader sequences from secreted and periplasmic proteins.</text>
        <dbReference type="EC" id="3.4.21.89"/>
    </reaction>
</comment>
<keyword evidence="7" id="KW-1133">Transmembrane helix</keyword>
<dbReference type="GO" id="GO:0009003">
    <property type="term" value="F:signal peptidase activity"/>
    <property type="evidence" value="ECO:0007669"/>
    <property type="project" value="UniProtKB-EC"/>
</dbReference>
<dbReference type="PANTHER" id="PTHR43390">
    <property type="entry name" value="SIGNAL PEPTIDASE I"/>
    <property type="match status" value="1"/>
</dbReference>
<dbReference type="OrthoDB" id="9802919at2"/>